<accession>E6V348</accession>
<dbReference type="SMART" id="SM00382">
    <property type="entry name" value="AAA"/>
    <property type="match status" value="1"/>
</dbReference>
<dbReference type="FunFam" id="3.40.50.300:FF:000053">
    <property type="entry name" value="Signal recognition particle receptor FtsY"/>
    <property type="match status" value="1"/>
</dbReference>
<evidence type="ECO:0000256" key="10">
    <source>
        <dbReference type="HAMAP-Rule" id="MF_00920"/>
    </source>
</evidence>
<dbReference type="eggNOG" id="COG0552">
    <property type="taxonomic scope" value="Bacteria"/>
</dbReference>
<dbReference type="InterPro" id="IPR036225">
    <property type="entry name" value="SRP/SRP_N"/>
</dbReference>
<evidence type="ECO:0000256" key="6">
    <source>
        <dbReference type="ARBA" id="ARBA00023134"/>
    </source>
</evidence>
<dbReference type="SMART" id="SM00962">
    <property type="entry name" value="SRP54"/>
    <property type="match status" value="1"/>
</dbReference>
<reference evidence="14" key="1">
    <citation type="submission" date="2010-12" db="EMBL/GenBank/DDBJ databases">
        <title>Complete sequence of Variovorax paradoxus EPS.</title>
        <authorList>
            <consortium name="US DOE Joint Genome Institute"/>
            <person name="Lucas S."/>
            <person name="Copeland A."/>
            <person name="Lapidus A."/>
            <person name="Cheng J.-F."/>
            <person name="Goodwin L."/>
            <person name="Pitluck S."/>
            <person name="Teshima H."/>
            <person name="Detter J.C."/>
            <person name="Han C."/>
            <person name="Tapia R."/>
            <person name="Land M."/>
            <person name="Hauser L."/>
            <person name="Kyrpides N."/>
            <person name="Ivanova N."/>
            <person name="Ovchinnikova G."/>
            <person name="Orwin P."/>
            <person name="Han J.-I.G."/>
            <person name="Woyke T."/>
        </authorList>
    </citation>
    <scope>NUCLEOTIDE SEQUENCE [LARGE SCALE GENOMIC DNA]</scope>
    <source>
        <strain evidence="14">EPS</strain>
    </source>
</reference>
<evidence type="ECO:0000256" key="11">
    <source>
        <dbReference type="SAM" id="MobiDB-lite"/>
    </source>
</evidence>
<evidence type="ECO:0000256" key="1">
    <source>
        <dbReference type="ARBA" id="ARBA00004413"/>
    </source>
</evidence>
<feature type="compositionally biased region" description="Pro residues" evidence="11">
    <location>
        <begin position="56"/>
        <end position="78"/>
    </location>
</feature>
<reference evidence="13 14" key="2">
    <citation type="journal article" date="2013" name="Genome Announc.">
        <title>Genome of the Root-Associated Plant Growth-Promoting Bacterium Variovorax paradoxus Strain EPS.</title>
        <authorList>
            <person name="Han J.I."/>
            <person name="Spain J.C."/>
            <person name="Leadbetter J.R."/>
            <person name="Ovchinnikova G."/>
            <person name="Goodwin L.A."/>
            <person name="Han C.S."/>
            <person name="Woyke T."/>
            <person name="Davenport K.W."/>
            <person name="Orwin P.M."/>
        </authorList>
    </citation>
    <scope>NUCLEOTIDE SEQUENCE [LARGE SCALE GENOMIC DNA]</scope>
    <source>
        <strain evidence="13 14">EPS</strain>
    </source>
</reference>
<evidence type="ECO:0000313" key="13">
    <source>
        <dbReference type="EMBL" id="ADU39187.1"/>
    </source>
</evidence>
<dbReference type="STRING" id="595537.Varpa_5027"/>
<evidence type="ECO:0000259" key="12">
    <source>
        <dbReference type="PROSITE" id="PS00300"/>
    </source>
</evidence>
<keyword evidence="8 10" id="KW-0675">Receptor</keyword>
<keyword evidence="10" id="KW-0997">Cell inner membrane</keyword>
<keyword evidence="6 10" id="KW-0342">GTP-binding</keyword>
<feature type="domain" description="SRP54-type proteins GTP-binding" evidence="12">
    <location>
        <begin position="408"/>
        <end position="421"/>
    </location>
</feature>
<feature type="binding site" evidence="10">
    <location>
        <begin position="242"/>
        <end position="249"/>
    </location>
    <ligand>
        <name>GTP</name>
        <dbReference type="ChEBI" id="CHEBI:37565"/>
    </ligand>
</feature>
<dbReference type="InterPro" id="IPR004390">
    <property type="entry name" value="SR_rcpt_FtsY"/>
</dbReference>
<dbReference type="GO" id="GO:0005886">
    <property type="term" value="C:plasma membrane"/>
    <property type="evidence" value="ECO:0007669"/>
    <property type="project" value="UniProtKB-SubCell"/>
</dbReference>
<dbReference type="RefSeq" id="WP_013543395.1">
    <property type="nucleotide sequence ID" value="NC_014931.1"/>
</dbReference>
<dbReference type="SUPFAM" id="SSF47364">
    <property type="entry name" value="Domain of the SRP/SRP receptor G-proteins"/>
    <property type="match status" value="1"/>
</dbReference>
<organism evidence="13 14">
    <name type="scientific">Variovorax paradoxus (strain EPS)</name>
    <dbReference type="NCBI Taxonomy" id="595537"/>
    <lineage>
        <taxon>Bacteria</taxon>
        <taxon>Pseudomonadati</taxon>
        <taxon>Pseudomonadota</taxon>
        <taxon>Betaproteobacteria</taxon>
        <taxon>Burkholderiales</taxon>
        <taxon>Comamonadaceae</taxon>
        <taxon>Variovorax</taxon>
    </lineage>
</organism>
<comment type="subunit">
    <text evidence="10">Part of the signal recognition particle protein translocation system, which is composed of SRP and FtsY. SRP is a ribonucleoprotein composed of Ffh and a 4.5S RNA molecule.</text>
</comment>
<dbReference type="Proteomes" id="UP000008917">
    <property type="component" value="Chromosome"/>
</dbReference>
<keyword evidence="2 10" id="KW-1003">Cell membrane</keyword>
<dbReference type="KEGG" id="vpe:Varpa_5027"/>
<dbReference type="GO" id="GO:0006614">
    <property type="term" value="P:SRP-dependent cotranslational protein targeting to membrane"/>
    <property type="evidence" value="ECO:0007669"/>
    <property type="project" value="InterPro"/>
</dbReference>
<dbReference type="InterPro" id="IPR027417">
    <property type="entry name" value="P-loop_NTPase"/>
</dbReference>
<dbReference type="InterPro" id="IPR003593">
    <property type="entry name" value="AAA+_ATPase"/>
</dbReference>
<evidence type="ECO:0000256" key="2">
    <source>
        <dbReference type="ARBA" id="ARBA00022475"/>
    </source>
</evidence>
<dbReference type="GO" id="GO:0005047">
    <property type="term" value="F:signal recognition particle binding"/>
    <property type="evidence" value="ECO:0007669"/>
    <property type="project" value="TreeGrafter"/>
</dbReference>
<evidence type="ECO:0000256" key="4">
    <source>
        <dbReference type="ARBA" id="ARBA00022741"/>
    </source>
</evidence>
<evidence type="ECO:0000256" key="3">
    <source>
        <dbReference type="ARBA" id="ARBA00022490"/>
    </source>
</evidence>
<comment type="catalytic activity">
    <reaction evidence="9 10">
        <text>GTP + H2O = GDP + phosphate + H(+)</text>
        <dbReference type="Rhea" id="RHEA:19669"/>
        <dbReference type="ChEBI" id="CHEBI:15377"/>
        <dbReference type="ChEBI" id="CHEBI:15378"/>
        <dbReference type="ChEBI" id="CHEBI:37565"/>
        <dbReference type="ChEBI" id="CHEBI:43474"/>
        <dbReference type="ChEBI" id="CHEBI:58189"/>
        <dbReference type="EC" id="3.6.5.4"/>
    </reaction>
</comment>
<keyword evidence="3 10" id="KW-0963">Cytoplasm</keyword>
<dbReference type="Pfam" id="PF02881">
    <property type="entry name" value="SRP54_N"/>
    <property type="match status" value="1"/>
</dbReference>
<evidence type="ECO:0000256" key="5">
    <source>
        <dbReference type="ARBA" id="ARBA00022801"/>
    </source>
</evidence>
<dbReference type="EMBL" id="CP002417">
    <property type="protein sequence ID" value="ADU39187.1"/>
    <property type="molecule type" value="Genomic_DNA"/>
</dbReference>
<dbReference type="GO" id="GO:0005525">
    <property type="term" value="F:GTP binding"/>
    <property type="evidence" value="ECO:0007669"/>
    <property type="project" value="UniProtKB-UniRule"/>
</dbReference>
<dbReference type="HAMAP" id="MF_00920">
    <property type="entry name" value="FtsY"/>
    <property type="match status" value="1"/>
</dbReference>
<feature type="region of interest" description="Disordered" evidence="11">
    <location>
        <begin position="1"/>
        <end position="78"/>
    </location>
</feature>
<name>E6V348_VARPE</name>
<dbReference type="PANTHER" id="PTHR43134:SF1">
    <property type="entry name" value="SIGNAL RECOGNITION PARTICLE RECEPTOR SUBUNIT ALPHA"/>
    <property type="match status" value="1"/>
</dbReference>
<sequence>MFSFFKKKPPAETPDTPAPTPPAAPAPAPEPAPTRSVFSPSSWFGAKPAAEEAPVTPAPTPAPAPVPPPPPAPAPTPVAAPAPVVSPAPAPVVAPTPVPAPVVPAPSPAPAPAPVFVPPPPPAPAPAPVAATAVATERKGWFDKLKTGLRKTGTGIQAVFVNAQIDDALYEELESALLMADTGVKATEYLLDDLKVRVKRQMATDAAQVKVLLAEAIADLLRPLEKPLVIGQFTPTVIMVAGVNGAGKTTSIGKLTKHLATEGASVLLAAADTFRAAAREQLLVWADRNTVEIVSNEGGDPSAVSFDAVNAGKARGKDVVLVDTAGRLPTQLHLMDELKKIKRVVTKADASAPHEVLLVIDGNTGQNALAQVKAFDETLGLTGLIVTKLDGTAKGGVLCAIARERPIPVYFIGVGEKLEDLETFNAREFAQALLG</sequence>
<dbReference type="InterPro" id="IPR000897">
    <property type="entry name" value="SRP54_GTPase_dom"/>
</dbReference>
<comment type="function">
    <text evidence="10">Involved in targeting and insertion of nascent membrane proteins into the cytoplasmic membrane. Acts as a receptor for the complex formed by the signal recognition particle (SRP) and the ribosome-nascent chain (RNC). Interaction with SRP-RNC leads to the transfer of the RNC complex to the Sec translocase for insertion into the membrane, the hydrolysis of GTP by both Ffh and FtsY, and the dissociation of the SRP-FtsY complex into the individual components.</text>
</comment>
<proteinExistence type="inferred from homology"/>
<dbReference type="OrthoDB" id="9804720at2"/>
<dbReference type="InterPro" id="IPR013822">
    <property type="entry name" value="Signal_recog_particl_SRP54_hlx"/>
</dbReference>
<evidence type="ECO:0000256" key="8">
    <source>
        <dbReference type="ARBA" id="ARBA00023170"/>
    </source>
</evidence>
<dbReference type="HOGENOM" id="CLU_009301_4_2_4"/>
<dbReference type="SMART" id="SM00963">
    <property type="entry name" value="SRP54_N"/>
    <property type="match status" value="1"/>
</dbReference>
<dbReference type="InterPro" id="IPR042101">
    <property type="entry name" value="SRP54_N_sf"/>
</dbReference>
<dbReference type="Gene3D" id="3.40.50.300">
    <property type="entry name" value="P-loop containing nucleotide triphosphate hydrolases"/>
    <property type="match status" value="1"/>
</dbReference>
<keyword evidence="5 10" id="KW-0378">Hydrolase</keyword>
<comment type="subcellular location">
    <subcellularLocation>
        <location evidence="10">Cell inner membrane</location>
        <topology evidence="10">Peripheral membrane protein</topology>
        <orientation evidence="10">Cytoplasmic side</orientation>
    </subcellularLocation>
    <subcellularLocation>
        <location evidence="10">Cytoplasm</location>
    </subcellularLocation>
    <subcellularLocation>
        <location evidence="1">Cell membrane</location>
        <topology evidence="1">Peripheral membrane protein</topology>
        <orientation evidence="1">Cytoplasmic side</orientation>
    </subcellularLocation>
</comment>
<dbReference type="NCBIfam" id="TIGR00064">
    <property type="entry name" value="ftsY"/>
    <property type="match status" value="1"/>
</dbReference>
<keyword evidence="4 10" id="KW-0547">Nucleotide-binding</keyword>
<dbReference type="PANTHER" id="PTHR43134">
    <property type="entry name" value="SIGNAL RECOGNITION PARTICLE RECEPTOR SUBUNIT ALPHA"/>
    <property type="match status" value="1"/>
</dbReference>
<evidence type="ECO:0000313" key="14">
    <source>
        <dbReference type="Proteomes" id="UP000008917"/>
    </source>
</evidence>
<dbReference type="Pfam" id="PF00448">
    <property type="entry name" value="SRP54"/>
    <property type="match status" value="1"/>
</dbReference>
<comment type="similarity">
    <text evidence="10">Belongs to the GTP-binding SRP family. FtsY subfamily.</text>
</comment>
<protein>
    <recommendedName>
        <fullName evidence="10">Signal recognition particle receptor FtsY</fullName>
        <shortName evidence="10">SRP receptor</shortName>
        <ecNumber evidence="10">3.6.5.4</ecNumber>
    </recommendedName>
</protein>
<dbReference type="EC" id="3.6.5.4" evidence="10"/>
<evidence type="ECO:0000256" key="9">
    <source>
        <dbReference type="ARBA" id="ARBA00048027"/>
    </source>
</evidence>
<dbReference type="GO" id="GO:0005737">
    <property type="term" value="C:cytoplasm"/>
    <property type="evidence" value="ECO:0007669"/>
    <property type="project" value="UniProtKB-SubCell"/>
</dbReference>
<dbReference type="AlphaFoldDB" id="E6V348"/>
<keyword evidence="7 10" id="KW-0472">Membrane</keyword>
<feature type="binding site" evidence="10">
    <location>
        <begin position="323"/>
        <end position="327"/>
    </location>
    <ligand>
        <name>GTP</name>
        <dbReference type="ChEBI" id="CHEBI:37565"/>
    </ligand>
</feature>
<dbReference type="Gene3D" id="1.20.120.140">
    <property type="entry name" value="Signal recognition particle SRP54, nucleotide-binding domain"/>
    <property type="match status" value="1"/>
</dbReference>
<feature type="compositionally biased region" description="Pro residues" evidence="11">
    <location>
        <begin position="16"/>
        <end position="32"/>
    </location>
</feature>
<dbReference type="SUPFAM" id="SSF52540">
    <property type="entry name" value="P-loop containing nucleoside triphosphate hydrolases"/>
    <property type="match status" value="1"/>
</dbReference>
<evidence type="ECO:0000256" key="7">
    <source>
        <dbReference type="ARBA" id="ARBA00023136"/>
    </source>
</evidence>
<gene>
    <name evidence="10" type="primary">ftsY</name>
    <name evidence="13" type="ordered locus">Varpa_5027</name>
</gene>
<dbReference type="PROSITE" id="PS00300">
    <property type="entry name" value="SRP54"/>
    <property type="match status" value="1"/>
</dbReference>
<dbReference type="GO" id="GO:0003924">
    <property type="term" value="F:GTPase activity"/>
    <property type="evidence" value="ECO:0007669"/>
    <property type="project" value="UniProtKB-UniRule"/>
</dbReference>
<feature type="binding site" evidence="10">
    <location>
        <begin position="387"/>
        <end position="390"/>
    </location>
    <ligand>
        <name>GTP</name>
        <dbReference type="ChEBI" id="CHEBI:37565"/>
    </ligand>
</feature>